<evidence type="ECO:0000313" key="2">
    <source>
        <dbReference type="WBParaSite" id="ES5_v2.g30864.t1"/>
    </source>
</evidence>
<dbReference type="Proteomes" id="UP000887579">
    <property type="component" value="Unplaced"/>
</dbReference>
<sequence>MKTEEVEEFLEKFNGTKVVGVPFGDKERLDIFPTLEGRELHLEKTRQLKAISDIVLSSIGWVNVNSGAEKVSFKVLTPEGRGITTRRPLLPFAIKYKGPRIPGTAFYKTKSMIMEKDE</sequence>
<accession>A0AC34GMR1</accession>
<reference evidence="2" key="1">
    <citation type="submission" date="2022-11" db="UniProtKB">
        <authorList>
            <consortium name="WormBaseParasite"/>
        </authorList>
    </citation>
    <scope>IDENTIFICATION</scope>
</reference>
<dbReference type="WBParaSite" id="ES5_v2.g30864.t1">
    <property type="protein sequence ID" value="ES5_v2.g30864.t1"/>
    <property type="gene ID" value="ES5_v2.g30864"/>
</dbReference>
<evidence type="ECO:0000313" key="1">
    <source>
        <dbReference type="Proteomes" id="UP000887579"/>
    </source>
</evidence>
<protein>
    <submittedName>
        <fullName evidence="2">Uncharacterized protein</fullName>
    </submittedName>
</protein>
<organism evidence="1 2">
    <name type="scientific">Panagrolaimus sp. ES5</name>
    <dbReference type="NCBI Taxonomy" id="591445"/>
    <lineage>
        <taxon>Eukaryota</taxon>
        <taxon>Metazoa</taxon>
        <taxon>Ecdysozoa</taxon>
        <taxon>Nematoda</taxon>
        <taxon>Chromadorea</taxon>
        <taxon>Rhabditida</taxon>
        <taxon>Tylenchina</taxon>
        <taxon>Panagrolaimomorpha</taxon>
        <taxon>Panagrolaimoidea</taxon>
        <taxon>Panagrolaimidae</taxon>
        <taxon>Panagrolaimus</taxon>
    </lineage>
</organism>
<proteinExistence type="predicted"/>
<name>A0AC34GMR1_9BILA</name>